<organism evidence="2 3">
    <name type="scientific">Eumeta variegata</name>
    <name type="common">Bagworm moth</name>
    <name type="synonym">Eumeta japonica</name>
    <dbReference type="NCBI Taxonomy" id="151549"/>
    <lineage>
        <taxon>Eukaryota</taxon>
        <taxon>Metazoa</taxon>
        <taxon>Ecdysozoa</taxon>
        <taxon>Arthropoda</taxon>
        <taxon>Hexapoda</taxon>
        <taxon>Insecta</taxon>
        <taxon>Pterygota</taxon>
        <taxon>Neoptera</taxon>
        <taxon>Endopterygota</taxon>
        <taxon>Lepidoptera</taxon>
        <taxon>Glossata</taxon>
        <taxon>Ditrysia</taxon>
        <taxon>Tineoidea</taxon>
        <taxon>Psychidae</taxon>
        <taxon>Oiketicinae</taxon>
        <taxon>Eumeta</taxon>
    </lineage>
</organism>
<gene>
    <name evidence="2" type="ORF">EVAR_28840_1</name>
</gene>
<evidence type="ECO:0000313" key="3">
    <source>
        <dbReference type="Proteomes" id="UP000299102"/>
    </source>
</evidence>
<evidence type="ECO:0000313" key="2">
    <source>
        <dbReference type="EMBL" id="GBP50648.1"/>
    </source>
</evidence>
<reference evidence="2 3" key="1">
    <citation type="journal article" date="2019" name="Commun. Biol.">
        <title>The bagworm genome reveals a unique fibroin gene that provides high tensile strength.</title>
        <authorList>
            <person name="Kono N."/>
            <person name="Nakamura H."/>
            <person name="Ohtoshi R."/>
            <person name="Tomita M."/>
            <person name="Numata K."/>
            <person name="Arakawa K."/>
        </authorList>
    </citation>
    <scope>NUCLEOTIDE SEQUENCE [LARGE SCALE GENOMIC DNA]</scope>
</reference>
<dbReference type="EMBL" id="BGZK01000569">
    <property type="protein sequence ID" value="GBP50648.1"/>
    <property type="molecule type" value="Genomic_DNA"/>
</dbReference>
<feature type="region of interest" description="Disordered" evidence="1">
    <location>
        <begin position="258"/>
        <end position="287"/>
    </location>
</feature>
<sequence length="287" mass="31984">MGFDFCSFVLFAYLPTRRPAHTFICARPNPRPPAPRSIDHNIIAIIGAARFKPAVASRGKIENMAAAGRPARSRRIGARVPVAHSQLHSPSINPPGIKYPVFTQEVGNVVVTPLGLRISVGGDDDLLWRKEEAHPVTFTVATPKIRILKFISSRGRVEFFGSSNFVITEFTFLDIMASYQPFCERSEDESLRRSPTGIVSGRRFESYNTKKKIQTRQTQQKPSAELENIESRQYNEWPAAVLIPACKSSLVGECGKFGEPPWPGSHHTRAGFAPRRRVRRTTEAPSS</sequence>
<proteinExistence type="predicted"/>
<evidence type="ECO:0000256" key="1">
    <source>
        <dbReference type="SAM" id="MobiDB-lite"/>
    </source>
</evidence>
<comment type="caution">
    <text evidence="2">The sequence shown here is derived from an EMBL/GenBank/DDBJ whole genome shotgun (WGS) entry which is preliminary data.</text>
</comment>
<dbReference type="AlphaFoldDB" id="A0A4C1WGY6"/>
<feature type="compositionally biased region" description="Basic residues" evidence="1">
    <location>
        <begin position="266"/>
        <end position="279"/>
    </location>
</feature>
<dbReference type="Proteomes" id="UP000299102">
    <property type="component" value="Unassembled WGS sequence"/>
</dbReference>
<protein>
    <submittedName>
        <fullName evidence="2">Uncharacterized protein</fullName>
    </submittedName>
</protein>
<keyword evidence="3" id="KW-1185">Reference proteome</keyword>
<accession>A0A4C1WGY6</accession>
<name>A0A4C1WGY6_EUMVA</name>